<dbReference type="Proteomes" id="UP000298663">
    <property type="component" value="Unassembled WGS sequence"/>
</dbReference>
<accession>A0A4U5LRJ1</accession>
<name>A0A4U5LRJ1_STECR</name>
<dbReference type="InterPro" id="IPR036961">
    <property type="entry name" value="Kinesin_motor_dom_sf"/>
</dbReference>
<evidence type="ECO:0000256" key="9">
    <source>
        <dbReference type="ARBA" id="ARBA00023203"/>
    </source>
</evidence>
<evidence type="ECO:0000256" key="2">
    <source>
        <dbReference type="ARBA" id="ARBA00022433"/>
    </source>
</evidence>
<dbReference type="Gene3D" id="6.20.240.20">
    <property type="match status" value="1"/>
</dbReference>
<comment type="caution">
    <text evidence="10">Lacks conserved residue(s) required for the propagation of feature annotation.</text>
</comment>
<feature type="compositionally biased region" description="Basic and acidic residues" evidence="11">
    <location>
        <begin position="312"/>
        <end position="322"/>
    </location>
</feature>
<dbReference type="PANTHER" id="PTHR13140:SF857">
    <property type="entry name" value="MYOSIN-11"/>
    <property type="match status" value="1"/>
</dbReference>
<dbReference type="GO" id="GO:0032982">
    <property type="term" value="C:myosin filament"/>
    <property type="evidence" value="ECO:0007669"/>
    <property type="project" value="UniProtKB-KW"/>
</dbReference>
<dbReference type="EMBL" id="AZBU02000013">
    <property type="protein sequence ID" value="TKR58607.1"/>
    <property type="molecule type" value="Genomic_DNA"/>
</dbReference>
<dbReference type="GO" id="GO:0016020">
    <property type="term" value="C:membrane"/>
    <property type="evidence" value="ECO:0007669"/>
    <property type="project" value="TreeGrafter"/>
</dbReference>
<evidence type="ECO:0000256" key="10">
    <source>
        <dbReference type="PROSITE-ProRule" id="PRU00782"/>
    </source>
</evidence>
<dbReference type="Pfam" id="PF00063">
    <property type="entry name" value="Myosin_head"/>
    <property type="match status" value="1"/>
</dbReference>
<dbReference type="GO" id="GO:0007015">
    <property type="term" value="P:actin filament organization"/>
    <property type="evidence" value="ECO:0007669"/>
    <property type="project" value="TreeGrafter"/>
</dbReference>
<evidence type="ECO:0000256" key="11">
    <source>
        <dbReference type="SAM" id="MobiDB-lite"/>
    </source>
</evidence>
<protein>
    <recommendedName>
        <fullName evidence="12">Myosin motor domain-containing protein</fullName>
    </recommendedName>
</protein>
<dbReference type="GO" id="GO:0016459">
    <property type="term" value="C:myosin complex"/>
    <property type="evidence" value="ECO:0007669"/>
    <property type="project" value="UniProtKB-KW"/>
</dbReference>
<evidence type="ECO:0000256" key="6">
    <source>
        <dbReference type="ARBA" id="ARBA00023123"/>
    </source>
</evidence>
<comment type="similarity">
    <text evidence="1 10">Belongs to the TRAFAC class myosin-kinesin ATPase superfamily. Myosin family.</text>
</comment>
<dbReference type="AlphaFoldDB" id="A0A4U5LRJ1"/>
<dbReference type="SUPFAM" id="SSF90257">
    <property type="entry name" value="Myosin rod fragments"/>
    <property type="match status" value="1"/>
</dbReference>
<keyword evidence="6 10" id="KW-0518">Myosin</keyword>
<dbReference type="STRING" id="34508.A0A4U5LRJ1"/>
<keyword evidence="9 10" id="KW-0009">Actin-binding</keyword>
<keyword evidence="2" id="KW-0787">Thick filament</keyword>
<evidence type="ECO:0000256" key="7">
    <source>
        <dbReference type="ARBA" id="ARBA00023175"/>
    </source>
</evidence>
<dbReference type="PANTHER" id="PTHR13140">
    <property type="entry name" value="MYOSIN"/>
    <property type="match status" value="1"/>
</dbReference>
<dbReference type="SUPFAM" id="SSF52540">
    <property type="entry name" value="P-loop containing nucleoside triphosphate hydrolases"/>
    <property type="match status" value="1"/>
</dbReference>
<feature type="region of interest" description="Disordered" evidence="11">
    <location>
        <begin position="312"/>
        <end position="345"/>
    </location>
</feature>
<evidence type="ECO:0000313" key="13">
    <source>
        <dbReference type="EMBL" id="TKR58607.1"/>
    </source>
</evidence>
<sequence>MLYRESLNNLMTMLHKTHPHFIRCIIPNEKKTSGLIEASLVLNQLTCNGVLEGIRICRKGFPNRTLHPDFKHRYAILAASEAKSSDDPKKCAEAIMSKLVNDGSLTEENFRIGLTKVFFKAGILAHLEDLRDDKLSTIMTGFQATIRWHLGLIDRKRRMEQRAGLLIVQRNVRSWCTLRTWEWFKLYGKVKPMLKAGKEAEEMEKLAGDMKTLQDELAKEQKLRKELEDSSTKLLEEKNGLFTNLEATKGQLSECEERLSKLEALKRDLDKQLDELNERLGDQEDRNADVSRAKKKVEAECENLKKQIQDLEMSLRKADSEGNPKTTRSARSRTRCSNRMSRSPS</sequence>
<keyword evidence="14" id="KW-1185">Reference proteome</keyword>
<dbReference type="Gene3D" id="1.20.5.340">
    <property type="match status" value="1"/>
</dbReference>
<keyword evidence="4" id="KW-0067">ATP-binding</keyword>
<dbReference type="Gene3D" id="4.10.270.10">
    <property type="entry name" value="Myosin, subunit A"/>
    <property type="match status" value="1"/>
</dbReference>
<reference evidence="13 14" key="2">
    <citation type="journal article" date="2019" name="G3 (Bethesda)">
        <title>Hybrid Assembly of the Genome of the Entomopathogenic Nematode Steinernema carpocapsae Identifies the X-Chromosome.</title>
        <authorList>
            <person name="Serra L."/>
            <person name="Macchietto M."/>
            <person name="Macias-Munoz A."/>
            <person name="McGill C.J."/>
            <person name="Rodriguez I.M."/>
            <person name="Rodriguez B."/>
            <person name="Murad R."/>
            <person name="Mortazavi A."/>
        </authorList>
    </citation>
    <scope>NUCLEOTIDE SEQUENCE [LARGE SCALE GENOMIC DNA]</scope>
    <source>
        <strain evidence="13 14">ALL</strain>
    </source>
</reference>
<keyword evidence="7" id="KW-0505">Motor protein</keyword>
<dbReference type="PROSITE" id="PS51456">
    <property type="entry name" value="MYOSIN_MOTOR"/>
    <property type="match status" value="1"/>
</dbReference>
<dbReference type="GO" id="GO:0005737">
    <property type="term" value="C:cytoplasm"/>
    <property type="evidence" value="ECO:0007669"/>
    <property type="project" value="TreeGrafter"/>
</dbReference>
<keyword evidence="3" id="KW-0547">Nucleotide-binding</keyword>
<evidence type="ECO:0000256" key="5">
    <source>
        <dbReference type="ARBA" id="ARBA00023054"/>
    </source>
</evidence>
<dbReference type="Gene3D" id="3.40.850.10">
    <property type="entry name" value="Kinesin motor domain"/>
    <property type="match status" value="1"/>
</dbReference>
<dbReference type="InterPro" id="IPR001609">
    <property type="entry name" value="Myosin_head_motor_dom-like"/>
</dbReference>
<dbReference type="GO" id="GO:0000146">
    <property type="term" value="F:microfilament motor activity"/>
    <property type="evidence" value="ECO:0007669"/>
    <property type="project" value="TreeGrafter"/>
</dbReference>
<feature type="region of interest" description="Actin-binding" evidence="10">
    <location>
        <begin position="7"/>
        <end position="29"/>
    </location>
</feature>
<organism evidence="13 14">
    <name type="scientific">Steinernema carpocapsae</name>
    <name type="common">Entomopathogenic nematode</name>
    <dbReference type="NCBI Taxonomy" id="34508"/>
    <lineage>
        <taxon>Eukaryota</taxon>
        <taxon>Metazoa</taxon>
        <taxon>Ecdysozoa</taxon>
        <taxon>Nematoda</taxon>
        <taxon>Chromadorea</taxon>
        <taxon>Rhabditida</taxon>
        <taxon>Tylenchina</taxon>
        <taxon>Panagrolaimomorpha</taxon>
        <taxon>Strongyloidoidea</taxon>
        <taxon>Steinernematidae</taxon>
        <taxon>Steinernema</taxon>
    </lineage>
</organism>
<evidence type="ECO:0000256" key="8">
    <source>
        <dbReference type="ARBA" id="ARBA00023179"/>
    </source>
</evidence>
<keyword evidence="8" id="KW-0514">Muscle protein</keyword>
<keyword evidence="5" id="KW-0175">Coiled coil</keyword>
<dbReference type="OrthoDB" id="6108017at2759"/>
<evidence type="ECO:0000256" key="1">
    <source>
        <dbReference type="ARBA" id="ARBA00008314"/>
    </source>
</evidence>
<gene>
    <name evidence="13" type="ORF">L596_030031</name>
</gene>
<evidence type="ECO:0000256" key="3">
    <source>
        <dbReference type="ARBA" id="ARBA00022741"/>
    </source>
</evidence>
<dbReference type="FunFam" id="1.20.5.340:FF:000019">
    <property type="entry name" value="Myosin heavy chain, isoform G"/>
    <property type="match status" value="1"/>
</dbReference>
<reference evidence="13 14" key="1">
    <citation type="journal article" date="2015" name="Genome Biol.">
        <title>Comparative genomics of Steinernema reveals deeply conserved gene regulatory networks.</title>
        <authorList>
            <person name="Dillman A.R."/>
            <person name="Macchietto M."/>
            <person name="Porter C.F."/>
            <person name="Rogers A."/>
            <person name="Williams B."/>
            <person name="Antoshechkin I."/>
            <person name="Lee M.M."/>
            <person name="Goodwin Z."/>
            <person name="Lu X."/>
            <person name="Lewis E.E."/>
            <person name="Goodrich-Blair H."/>
            <person name="Stock S.P."/>
            <person name="Adams B.J."/>
            <person name="Sternberg P.W."/>
            <person name="Mortazavi A."/>
        </authorList>
    </citation>
    <scope>NUCLEOTIDE SEQUENCE [LARGE SCALE GENOMIC DNA]</scope>
    <source>
        <strain evidence="13 14">ALL</strain>
    </source>
</reference>
<feature type="domain" description="Myosin motor" evidence="12">
    <location>
        <begin position="1"/>
        <end position="132"/>
    </location>
</feature>
<dbReference type="InterPro" id="IPR027417">
    <property type="entry name" value="P-loop_NTPase"/>
</dbReference>
<evidence type="ECO:0000256" key="4">
    <source>
        <dbReference type="ARBA" id="ARBA00022840"/>
    </source>
</evidence>
<comment type="caution">
    <text evidence="13">The sequence shown here is derived from an EMBL/GenBank/DDBJ whole genome shotgun (WGS) entry which is preliminary data.</text>
</comment>
<dbReference type="GO" id="GO:0051015">
    <property type="term" value="F:actin filament binding"/>
    <property type="evidence" value="ECO:0007669"/>
    <property type="project" value="TreeGrafter"/>
</dbReference>
<evidence type="ECO:0000259" key="12">
    <source>
        <dbReference type="PROSITE" id="PS51456"/>
    </source>
</evidence>
<evidence type="ECO:0000313" key="14">
    <source>
        <dbReference type="Proteomes" id="UP000298663"/>
    </source>
</evidence>
<feature type="region of interest" description="Disordered" evidence="11">
    <location>
        <begin position="280"/>
        <end position="299"/>
    </location>
</feature>
<proteinExistence type="inferred from homology"/>
<dbReference type="GO" id="GO:0005524">
    <property type="term" value="F:ATP binding"/>
    <property type="evidence" value="ECO:0007669"/>
    <property type="project" value="UniProtKB-KW"/>
</dbReference>